<evidence type="ECO:0000313" key="3">
    <source>
        <dbReference type="EMBL" id="MDQ2068851.1"/>
    </source>
</evidence>
<feature type="transmembrane region" description="Helical" evidence="1">
    <location>
        <begin position="248"/>
        <end position="267"/>
    </location>
</feature>
<evidence type="ECO:0000256" key="1">
    <source>
        <dbReference type="SAM" id="Phobius"/>
    </source>
</evidence>
<feature type="transmembrane region" description="Helical" evidence="1">
    <location>
        <begin position="135"/>
        <end position="157"/>
    </location>
</feature>
<feature type="transmembrane region" description="Helical" evidence="1">
    <location>
        <begin position="218"/>
        <end position="236"/>
    </location>
</feature>
<evidence type="ECO:0000259" key="2">
    <source>
        <dbReference type="Pfam" id="PF01578"/>
    </source>
</evidence>
<dbReference type="PANTHER" id="PTHR38034:SF1">
    <property type="entry name" value="INNER MEMBRANE PROTEIN YPJD"/>
    <property type="match status" value="1"/>
</dbReference>
<reference evidence="3 4" key="1">
    <citation type="submission" date="2023-08" db="EMBL/GenBank/DDBJ databases">
        <title>Whole-genome sequencing of halo(alkali)philic microorganisms from hypersaline lakes.</title>
        <authorList>
            <person name="Sorokin D.Y."/>
            <person name="Abbas B."/>
            <person name="Merkel A.Y."/>
        </authorList>
    </citation>
    <scope>NUCLEOTIDE SEQUENCE [LARGE SCALE GENOMIC DNA]</scope>
    <source>
        <strain evidence="3 4">AB-CW4</strain>
    </source>
</reference>
<keyword evidence="1" id="KW-0812">Transmembrane</keyword>
<organism evidence="3 4">
    <name type="scientific">Natronospira bacteriovora</name>
    <dbReference type="NCBI Taxonomy" id="3069753"/>
    <lineage>
        <taxon>Bacteria</taxon>
        <taxon>Pseudomonadati</taxon>
        <taxon>Pseudomonadota</taxon>
        <taxon>Gammaproteobacteria</taxon>
        <taxon>Natronospirales</taxon>
        <taxon>Natronospiraceae</taxon>
        <taxon>Natronospira</taxon>
    </lineage>
</organism>
<evidence type="ECO:0000313" key="4">
    <source>
        <dbReference type="Proteomes" id="UP001239019"/>
    </source>
</evidence>
<dbReference type="PANTHER" id="PTHR38034">
    <property type="entry name" value="INNER MEMBRANE PROTEIN YPJD"/>
    <property type="match status" value="1"/>
</dbReference>
<protein>
    <submittedName>
        <fullName evidence="3">Cytochrome c biogenesis protein CcsA</fullName>
    </submittedName>
</protein>
<keyword evidence="1" id="KW-1133">Transmembrane helix</keyword>
<keyword evidence="1" id="KW-0472">Membrane</keyword>
<sequence>MFTPLTAILAASAYTVAMILLIIRLVRRTASPLAADRMRGTALGIGLSGSLLHALSLYALIMRPDGLDLGLLNIVSLVGWVVSTVILVSALRQRVLNLAIPLLPIGAMSSLAGVIASQDMPTLVDQPSGMLVAHILLSIASYSLLSIAAVLAIVLSFQESRLRKRHPGGVLRILPPLEITERLLFQLIGLGFAGLTLALFSGFFFVENLFAQHLVHKTILSLLAWILFGILIWGRIQFGWRGRIAIRWTLIAFVLLALAYFGSRIVLELILDQRWG</sequence>
<dbReference type="RefSeq" id="WP_306727350.1">
    <property type="nucleotide sequence ID" value="NZ_JAVDDT010000002.1"/>
</dbReference>
<dbReference type="EMBL" id="JAVDDT010000002">
    <property type="protein sequence ID" value="MDQ2068851.1"/>
    <property type="molecule type" value="Genomic_DNA"/>
</dbReference>
<dbReference type="Pfam" id="PF01578">
    <property type="entry name" value="Cytochrom_C_asm"/>
    <property type="match status" value="1"/>
</dbReference>
<proteinExistence type="predicted"/>
<dbReference type="Proteomes" id="UP001239019">
    <property type="component" value="Unassembled WGS sequence"/>
</dbReference>
<dbReference type="InterPro" id="IPR002541">
    <property type="entry name" value="Cyt_c_assembly"/>
</dbReference>
<accession>A0ABU0W4C8</accession>
<name>A0ABU0W4C8_9GAMM</name>
<feature type="transmembrane region" description="Helical" evidence="1">
    <location>
        <begin position="95"/>
        <end position="115"/>
    </location>
</feature>
<feature type="transmembrane region" description="Helical" evidence="1">
    <location>
        <begin position="6"/>
        <end position="26"/>
    </location>
</feature>
<comment type="caution">
    <text evidence="3">The sequence shown here is derived from an EMBL/GenBank/DDBJ whole genome shotgun (WGS) entry which is preliminary data.</text>
</comment>
<dbReference type="InterPro" id="IPR052372">
    <property type="entry name" value="YpjD/HemX"/>
</dbReference>
<keyword evidence="4" id="KW-1185">Reference proteome</keyword>
<feature type="transmembrane region" description="Helical" evidence="1">
    <location>
        <begin position="38"/>
        <end position="61"/>
    </location>
</feature>
<gene>
    <name evidence="3" type="primary">ccsA</name>
    <name evidence="3" type="ORF">RBH19_03055</name>
</gene>
<feature type="transmembrane region" description="Helical" evidence="1">
    <location>
        <begin position="67"/>
        <end position="88"/>
    </location>
</feature>
<feature type="domain" description="Cytochrome c assembly protein" evidence="2">
    <location>
        <begin position="51"/>
        <end position="270"/>
    </location>
</feature>
<feature type="transmembrane region" description="Helical" evidence="1">
    <location>
        <begin position="183"/>
        <end position="206"/>
    </location>
</feature>